<keyword evidence="1" id="KW-0812">Transmembrane</keyword>
<gene>
    <name evidence="2" type="ORF">DAI18_15950</name>
</gene>
<accession>A0A2S0PDA3</accession>
<dbReference type="OrthoDB" id="8882228at2"/>
<protein>
    <submittedName>
        <fullName evidence="2">Uncharacterized protein</fullName>
    </submittedName>
</protein>
<reference evidence="2 3" key="1">
    <citation type="submission" date="2018-04" db="EMBL/GenBank/DDBJ databases">
        <title>Denitrifier Microvirgula.</title>
        <authorList>
            <person name="Anderson E."/>
            <person name="Jang J."/>
            <person name="Ishii S."/>
        </authorList>
    </citation>
    <scope>NUCLEOTIDE SEQUENCE [LARGE SCALE GENOMIC DNA]</scope>
    <source>
        <strain evidence="2 3">BE2.4</strain>
    </source>
</reference>
<evidence type="ECO:0000313" key="3">
    <source>
        <dbReference type="Proteomes" id="UP000244173"/>
    </source>
</evidence>
<dbReference type="EMBL" id="CP028519">
    <property type="protein sequence ID" value="AVY95368.1"/>
    <property type="molecule type" value="Genomic_DNA"/>
</dbReference>
<sequence>MNIYDPIFSRNMILGVVLLPMMAIAQAPLPPLEYLKSDPPTEKTSYASRIANRKGVHDADPHVYVYNAEFARRFQMPDEWISAELKGVDAVAFREVPRPYKTCGWGGNPKACRTDEVRCEMDMYFDQTRNPLPWDDRMNPVDTLFDIAKSSWFIGSLANQEKRPRTSLWGGVPLPRSPFTDPKTGKELMWQGGTGIVIKIVAEATGE</sequence>
<organism evidence="2 3">
    <name type="scientific">Microvirgula aerodenitrificans</name>
    <dbReference type="NCBI Taxonomy" id="57480"/>
    <lineage>
        <taxon>Bacteria</taxon>
        <taxon>Pseudomonadati</taxon>
        <taxon>Pseudomonadota</taxon>
        <taxon>Betaproteobacteria</taxon>
        <taxon>Neisseriales</taxon>
        <taxon>Aquaspirillaceae</taxon>
        <taxon>Microvirgula</taxon>
    </lineage>
</organism>
<dbReference type="Proteomes" id="UP000244173">
    <property type="component" value="Chromosome"/>
</dbReference>
<evidence type="ECO:0000313" key="2">
    <source>
        <dbReference type="EMBL" id="AVY95368.1"/>
    </source>
</evidence>
<keyword evidence="1" id="KW-0472">Membrane</keyword>
<dbReference type="RefSeq" id="WP_107889906.1">
    <property type="nucleotide sequence ID" value="NZ_CP028519.1"/>
</dbReference>
<dbReference type="AlphaFoldDB" id="A0A2S0PDA3"/>
<proteinExistence type="predicted"/>
<keyword evidence="1" id="KW-1133">Transmembrane helix</keyword>
<evidence type="ECO:0000256" key="1">
    <source>
        <dbReference type="SAM" id="Phobius"/>
    </source>
</evidence>
<name>A0A2S0PDA3_9NEIS</name>
<dbReference type="KEGG" id="maer:DAI18_15950"/>
<feature type="transmembrane region" description="Helical" evidence="1">
    <location>
        <begin position="12"/>
        <end position="29"/>
    </location>
</feature>
<keyword evidence="3" id="KW-1185">Reference proteome</keyword>